<proteinExistence type="predicted"/>
<sequence length="422" mass="47950">MAPPPSQQATFQELLQGGIATATHVIKKETRDVYASYFKKFCGFCIANEYPDPATISAAVANYYSSHERRDAAGPDKWMVVTDDKGVQSGLGNPAKDTFVRQFMRGLKKRKSTEFTQRQALPIYLDMLRVLHCHLATTTGFTEASRLWFTKYPHLLSTYRFMFATPERWWSLRMVKWWAGWTHNESAETLVRYLLDQAATDEDKQLADCLAPDREVHSECPTTYTGQKRNAGVSPGQTVSDRSIEKRLKIVEASMKALKEKIDILVTILKPSRLNDMVPARDTSPCEEQVSILPPAKNWKDLCRMYWKADPSRHIFKPLSEWTSLDKKKSRALPSRLSVAKLIAQDAMEFAQKGVGDPQDTSEATLSAYSAYYTKHWLKEAATPNVCVLTIDTLARYIRLDRAPTREISTRVYARNSMKGLS</sequence>
<evidence type="ECO:0000313" key="2">
    <source>
        <dbReference type="Proteomes" id="UP000694044"/>
    </source>
</evidence>
<dbReference type="EMBL" id="JAGDFM010000104">
    <property type="protein sequence ID" value="KAG7386279.1"/>
    <property type="molecule type" value="Genomic_DNA"/>
</dbReference>
<dbReference type="Proteomes" id="UP000694044">
    <property type="component" value="Unassembled WGS sequence"/>
</dbReference>
<dbReference type="OrthoDB" id="123561at2759"/>
<evidence type="ECO:0000313" key="1">
    <source>
        <dbReference type="EMBL" id="KAG7386279.1"/>
    </source>
</evidence>
<comment type="caution">
    <text evidence="1">The sequence shown here is derived from an EMBL/GenBank/DDBJ whole genome shotgun (WGS) entry which is preliminary data.</text>
</comment>
<reference evidence="1" key="1">
    <citation type="submission" date="2021-02" db="EMBL/GenBank/DDBJ databases">
        <authorList>
            <person name="Palmer J.M."/>
        </authorList>
    </citation>
    <scope>NUCLEOTIDE SEQUENCE</scope>
    <source>
        <strain evidence="1">SCRP734</strain>
    </source>
</reference>
<accession>A0A8T1W2J2</accession>
<protein>
    <submittedName>
        <fullName evidence="1">Uncharacterized protein</fullName>
    </submittedName>
</protein>
<dbReference type="AlphaFoldDB" id="A0A8T1W2J2"/>
<keyword evidence="2" id="KW-1185">Reference proteome</keyword>
<gene>
    <name evidence="1" type="ORF">PHYPSEUDO_000493</name>
</gene>
<organism evidence="1 2">
    <name type="scientific">Phytophthora pseudosyringae</name>
    <dbReference type="NCBI Taxonomy" id="221518"/>
    <lineage>
        <taxon>Eukaryota</taxon>
        <taxon>Sar</taxon>
        <taxon>Stramenopiles</taxon>
        <taxon>Oomycota</taxon>
        <taxon>Peronosporomycetes</taxon>
        <taxon>Peronosporales</taxon>
        <taxon>Peronosporaceae</taxon>
        <taxon>Phytophthora</taxon>
    </lineage>
</organism>
<name>A0A8T1W2J2_9STRA</name>